<reference evidence="6" key="2">
    <citation type="submission" date="2020-07" db="EMBL/GenBank/DDBJ databases">
        <authorList>
            <person name="Vera ALvarez R."/>
            <person name="Arias-Moreno D.M."/>
            <person name="Jimenez-Jacinto V."/>
            <person name="Jimenez-Bremont J.F."/>
            <person name="Swaminathan K."/>
            <person name="Moose S.P."/>
            <person name="Guerrero-Gonzalez M.L."/>
            <person name="Marino-Ramirez L."/>
            <person name="Landsman D."/>
            <person name="Rodriguez-Kessler M."/>
            <person name="Delgado-Sanchez P."/>
        </authorList>
    </citation>
    <scope>NUCLEOTIDE SEQUENCE</scope>
    <source>
        <tissue evidence="6">Cladode</tissue>
    </source>
</reference>
<evidence type="ECO:0000313" key="6">
    <source>
        <dbReference type="EMBL" id="MBA4622700.1"/>
    </source>
</evidence>
<name>A0A7C9CP38_OPUST</name>
<keyword evidence="2" id="KW-0646">Protease inhibitor</keyword>
<dbReference type="InterPro" id="IPR042178">
    <property type="entry name" value="Serpin_sf_1"/>
</dbReference>
<feature type="domain" description="Serpin" evidence="5">
    <location>
        <begin position="15"/>
        <end position="386"/>
    </location>
</feature>
<sequence length="389" mass="42467">MDLRQAIADQTHVALSLAKHVSSIEANSTNLVFSPPSLLVILSLIASGSSGPTREQVLSFLRSESSDDLNKLSSELVAIVFADGSPAGGPKLSFANGLWVDQTLPLKPTFKQVVDDVYKAASNQVDFLNKAAEVASEVNSWAEKETSGLIKEVLPPGSVDNATRLIFANALYFKGTWSDKFDASQTKEDDFHLLNGSPLKVPYMTSKKKQFIGAFDGFKVLRLPYKQGEDKRSFSMYFYLPDAKDGLPALVEKISSQSGFLDQHHPHHRVEVGDFKLPRFKISFGFEASNVLKGLGVELPFSGGGLTEMVDSPVAQNLYVSSIFHKSFIEVNEEGTEAAAASAGVIALRSFVIAQKLDFVADHPFMFLIREDMTGVVLFIGHVMNPLES</sequence>
<evidence type="ECO:0000256" key="2">
    <source>
        <dbReference type="ARBA" id="ARBA00022690"/>
    </source>
</evidence>
<comment type="similarity">
    <text evidence="1 4">Belongs to the serpin family.</text>
</comment>
<dbReference type="Gene3D" id="2.30.39.10">
    <property type="entry name" value="Alpha-1-antitrypsin, domain 1"/>
    <property type="match status" value="1"/>
</dbReference>
<proteinExistence type="inferred from homology"/>
<dbReference type="InterPro" id="IPR000215">
    <property type="entry name" value="Serpin_fam"/>
</dbReference>
<dbReference type="SMART" id="SM00093">
    <property type="entry name" value="SERPIN"/>
    <property type="match status" value="1"/>
</dbReference>
<evidence type="ECO:0000256" key="3">
    <source>
        <dbReference type="ARBA" id="ARBA00022900"/>
    </source>
</evidence>
<evidence type="ECO:0000256" key="1">
    <source>
        <dbReference type="ARBA" id="ARBA00009500"/>
    </source>
</evidence>
<reference evidence="6" key="1">
    <citation type="journal article" date="2013" name="J. Plant Res.">
        <title>Effect of fungi and light on seed germination of three Opuntia species from semiarid lands of central Mexico.</title>
        <authorList>
            <person name="Delgado-Sanchez P."/>
            <person name="Jimenez-Bremont J.F."/>
            <person name="Guerrero-Gonzalez Mde L."/>
            <person name="Flores J."/>
        </authorList>
    </citation>
    <scope>NUCLEOTIDE SEQUENCE</scope>
    <source>
        <tissue evidence="6">Cladode</tissue>
    </source>
</reference>
<dbReference type="GO" id="GO:0005615">
    <property type="term" value="C:extracellular space"/>
    <property type="evidence" value="ECO:0007669"/>
    <property type="project" value="InterPro"/>
</dbReference>
<dbReference type="Gene3D" id="3.30.497.10">
    <property type="entry name" value="Antithrombin, subunit I, domain 2"/>
    <property type="match status" value="1"/>
</dbReference>
<dbReference type="FunFam" id="3.30.497.10:FF:000012">
    <property type="entry name" value="Predicted protein"/>
    <property type="match status" value="1"/>
</dbReference>
<keyword evidence="3" id="KW-0722">Serine protease inhibitor</keyword>
<protein>
    <recommendedName>
        <fullName evidence="5">Serpin domain-containing protein</fullName>
    </recommendedName>
</protein>
<accession>A0A7C9CP38</accession>
<dbReference type="SUPFAM" id="SSF56574">
    <property type="entry name" value="Serpins"/>
    <property type="match status" value="1"/>
</dbReference>
<dbReference type="PROSITE" id="PS00284">
    <property type="entry name" value="SERPIN"/>
    <property type="match status" value="1"/>
</dbReference>
<evidence type="ECO:0000256" key="4">
    <source>
        <dbReference type="RuleBase" id="RU000411"/>
    </source>
</evidence>
<dbReference type="PANTHER" id="PTHR11461:SF211">
    <property type="entry name" value="GH10112P-RELATED"/>
    <property type="match status" value="1"/>
</dbReference>
<dbReference type="PANTHER" id="PTHR11461">
    <property type="entry name" value="SERINE PROTEASE INHIBITOR, SERPIN"/>
    <property type="match status" value="1"/>
</dbReference>
<evidence type="ECO:0000259" key="5">
    <source>
        <dbReference type="SMART" id="SM00093"/>
    </source>
</evidence>
<dbReference type="CDD" id="cd02043">
    <property type="entry name" value="serpinP_plants"/>
    <property type="match status" value="1"/>
</dbReference>
<organism evidence="6">
    <name type="scientific">Opuntia streptacantha</name>
    <name type="common">Prickly pear cactus</name>
    <name type="synonym">Opuntia cardona</name>
    <dbReference type="NCBI Taxonomy" id="393608"/>
    <lineage>
        <taxon>Eukaryota</taxon>
        <taxon>Viridiplantae</taxon>
        <taxon>Streptophyta</taxon>
        <taxon>Embryophyta</taxon>
        <taxon>Tracheophyta</taxon>
        <taxon>Spermatophyta</taxon>
        <taxon>Magnoliopsida</taxon>
        <taxon>eudicotyledons</taxon>
        <taxon>Gunneridae</taxon>
        <taxon>Pentapetalae</taxon>
        <taxon>Caryophyllales</taxon>
        <taxon>Cactineae</taxon>
        <taxon>Cactaceae</taxon>
        <taxon>Opuntioideae</taxon>
        <taxon>Opuntia</taxon>
    </lineage>
</organism>
<dbReference type="InterPro" id="IPR042185">
    <property type="entry name" value="Serpin_sf_2"/>
</dbReference>
<dbReference type="InterPro" id="IPR023795">
    <property type="entry name" value="Serpin_CS"/>
</dbReference>
<dbReference type="AlphaFoldDB" id="A0A7C9CP38"/>
<dbReference type="Pfam" id="PF00079">
    <property type="entry name" value="Serpin"/>
    <property type="match status" value="1"/>
</dbReference>
<dbReference type="InterPro" id="IPR023796">
    <property type="entry name" value="Serpin_dom"/>
</dbReference>
<dbReference type="InterPro" id="IPR036186">
    <property type="entry name" value="Serpin_sf"/>
</dbReference>
<dbReference type="GO" id="GO:0004867">
    <property type="term" value="F:serine-type endopeptidase inhibitor activity"/>
    <property type="evidence" value="ECO:0007669"/>
    <property type="project" value="UniProtKB-KW"/>
</dbReference>
<dbReference type="EMBL" id="GISG01039882">
    <property type="protein sequence ID" value="MBA4622700.1"/>
    <property type="molecule type" value="Transcribed_RNA"/>
</dbReference>